<accession>A0A260U2J5</accession>
<keyword evidence="1" id="KW-1133">Transmembrane helix</keyword>
<sequence>MTNPTKIWDVLGLFLIAAVGTWLLVRVFYGSFPPIPVYAGASLYLVAVVEVVTAVIVRNRIAEHRVGTGLHDLHPLTVFRALVLAKASLLVGTALVGVCVGFLVYVLPRAATVRAASADRAGAIVALVAGLAVVAAAVWLEQCCRTPEDRDDERSR</sequence>
<dbReference type="AlphaFoldDB" id="A0A143QG78"/>
<dbReference type="Pfam" id="PF11377">
    <property type="entry name" value="DUF3180"/>
    <property type="match status" value="1"/>
</dbReference>
<reference evidence="3" key="2">
    <citation type="submission" date="2016-04" db="EMBL/GenBank/DDBJ databases">
        <title>Complete Genome and Plasmid Sequences for Rhodococcus fascians D188 and Draft Sequences for Rhodococcus spp. Isolates PBTS 1 and PBTS 2.</title>
        <authorList>
            <person name="Stamer R."/>
            <person name="Vereecke D."/>
            <person name="Zhang Y."/>
            <person name="Schilkey F."/>
            <person name="Devitt N."/>
            <person name="Randall J."/>
        </authorList>
    </citation>
    <scope>NUCLEOTIDE SEQUENCE [LARGE SCALE GENOMIC DNA]</scope>
    <source>
        <strain evidence="3">PBTS2</strain>
    </source>
</reference>
<reference evidence="2 3" key="1">
    <citation type="journal article" date="2016" name="Genome Announc.">
        <title>Complete Genome and Plasmid Sequences for Rhodococcus fascians D188 and Draft Sequences for Rhodococcus Isolates PBTS 1 and PBTS 2.</title>
        <authorList>
            <person name="Stamler R.A."/>
            <person name="Vereecke D."/>
            <person name="Zhang Y."/>
            <person name="Schilkey F."/>
            <person name="Devitt N."/>
            <person name="Randall J.J."/>
        </authorList>
    </citation>
    <scope>NUCLEOTIDE SEQUENCE [LARGE SCALE GENOMIC DNA]</scope>
    <source>
        <strain evidence="2 3">PBTS2</strain>
    </source>
</reference>
<dbReference type="OrthoDB" id="3825558at2"/>
<protein>
    <recommendedName>
        <fullName evidence="4">DUF3180 domain-containing protein</fullName>
    </recommendedName>
</protein>
<name>A0A143QG78_RHOFA</name>
<feature type="transmembrane region" description="Helical" evidence="1">
    <location>
        <begin position="78"/>
        <end position="108"/>
    </location>
</feature>
<evidence type="ECO:0000313" key="2">
    <source>
        <dbReference type="EMBL" id="AMY22173.1"/>
    </source>
</evidence>
<evidence type="ECO:0000313" key="3">
    <source>
        <dbReference type="Proteomes" id="UP000076038"/>
    </source>
</evidence>
<keyword evidence="1" id="KW-0472">Membrane</keyword>
<organism evidence="2 3">
    <name type="scientific">Rhodococcoides fascians</name>
    <name type="common">Rhodococcus fascians</name>
    <dbReference type="NCBI Taxonomy" id="1828"/>
    <lineage>
        <taxon>Bacteria</taxon>
        <taxon>Bacillati</taxon>
        <taxon>Actinomycetota</taxon>
        <taxon>Actinomycetes</taxon>
        <taxon>Mycobacteriales</taxon>
        <taxon>Nocardiaceae</taxon>
        <taxon>Rhodococcoides</taxon>
    </lineage>
</organism>
<accession>A0A143QG78</accession>
<keyword evidence="3" id="KW-1185">Reference proteome</keyword>
<evidence type="ECO:0000256" key="1">
    <source>
        <dbReference type="SAM" id="Phobius"/>
    </source>
</evidence>
<feature type="transmembrane region" description="Helical" evidence="1">
    <location>
        <begin position="7"/>
        <end position="29"/>
    </location>
</feature>
<dbReference type="EMBL" id="CP015220">
    <property type="protein sequence ID" value="AMY22173.1"/>
    <property type="molecule type" value="Genomic_DNA"/>
</dbReference>
<dbReference type="InterPro" id="IPR021517">
    <property type="entry name" value="DUF3180"/>
</dbReference>
<dbReference type="PATRIC" id="fig|1653479.3.peg.874"/>
<proteinExistence type="predicted"/>
<evidence type="ECO:0008006" key="4">
    <source>
        <dbReference type="Google" id="ProtNLM"/>
    </source>
</evidence>
<dbReference type="Proteomes" id="UP000076038">
    <property type="component" value="Chromosome"/>
</dbReference>
<feature type="transmembrane region" description="Helical" evidence="1">
    <location>
        <begin position="35"/>
        <end position="57"/>
    </location>
</feature>
<feature type="transmembrane region" description="Helical" evidence="1">
    <location>
        <begin position="120"/>
        <end position="140"/>
    </location>
</feature>
<keyword evidence="1" id="KW-0812">Transmembrane</keyword>
<dbReference type="GeneID" id="93550853"/>
<dbReference type="KEGG" id="rhs:A3Q41_00855"/>
<gene>
    <name evidence="2" type="ORF">A3Q41_00855</name>
</gene>
<dbReference type="RefSeq" id="WP_032369421.1">
    <property type="nucleotide sequence ID" value="NZ_CAKKLU010000001.1"/>
</dbReference>